<evidence type="ECO:0000256" key="1">
    <source>
        <dbReference type="ARBA" id="ARBA00023015"/>
    </source>
</evidence>
<dbReference type="PANTHER" id="PTHR30136">
    <property type="entry name" value="HELIX-TURN-HELIX TRANSCRIPTIONAL REGULATOR, ICLR FAMILY"/>
    <property type="match status" value="1"/>
</dbReference>
<comment type="caution">
    <text evidence="6">The sequence shown here is derived from an EMBL/GenBank/DDBJ whole genome shotgun (WGS) entry which is preliminary data.</text>
</comment>
<keyword evidence="3" id="KW-0804">Transcription</keyword>
<dbReference type="SUPFAM" id="SSF46785">
    <property type="entry name" value="Winged helix' DNA-binding domain"/>
    <property type="match status" value="1"/>
</dbReference>
<dbReference type="SUPFAM" id="SSF55781">
    <property type="entry name" value="GAF domain-like"/>
    <property type="match status" value="1"/>
</dbReference>
<dbReference type="Pfam" id="PF01614">
    <property type="entry name" value="IclR_C"/>
    <property type="match status" value="1"/>
</dbReference>
<dbReference type="InterPro" id="IPR036388">
    <property type="entry name" value="WH-like_DNA-bd_sf"/>
</dbReference>
<keyword evidence="2" id="KW-0238">DNA-binding</keyword>
<dbReference type="PROSITE" id="PS51077">
    <property type="entry name" value="HTH_ICLR"/>
    <property type="match status" value="1"/>
</dbReference>
<dbReference type="Gene3D" id="1.10.10.10">
    <property type="entry name" value="Winged helix-like DNA-binding domain superfamily/Winged helix DNA-binding domain"/>
    <property type="match status" value="1"/>
</dbReference>
<dbReference type="PANTHER" id="PTHR30136:SF24">
    <property type="entry name" value="HTH-TYPE TRANSCRIPTIONAL REPRESSOR ALLR"/>
    <property type="match status" value="1"/>
</dbReference>
<keyword evidence="7" id="KW-1185">Reference proteome</keyword>
<accession>A0ABU5N575</accession>
<dbReference type="PROSITE" id="PS51078">
    <property type="entry name" value="ICLR_ED"/>
    <property type="match status" value="1"/>
</dbReference>
<dbReference type="Pfam" id="PF09339">
    <property type="entry name" value="HTH_IclR"/>
    <property type="match status" value="1"/>
</dbReference>
<dbReference type="InterPro" id="IPR014757">
    <property type="entry name" value="Tscrpt_reg_IclR_C"/>
</dbReference>
<dbReference type="InterPro" id="IPR036390">
    <property type="entry name" value="WH_DNA-bd_sf"/>
</dbReference>
<sequence>MERHATSYQSQGLVRALRILRTLGTTDRAMGLADLSLALELPKSTLVRLLAVLEEQEFVYRTGNPPKYTVGHAVLEISETYRRQADTAEVAAPHLRELAAITGLTANIGVLEGRWVLHVCVEEPDRPLRFRSSAGSLDHTYCTGLGKLLLSRIPADRVDDHLPAEPLPSFTPHTLTTRADLEAEFDRIRERGYSLDDQERDLGVICLAVPVPSDTDVNVAVSVSGPAGELSPERREQLLPVLQRVAEDLAANGRFLPSLRANGGLQQRTEGAS</sequence>
<dbReference type="InterPro" id="IPR050707">
    <property type="entry name" value="HTH_MetabolicPath_Reg"/>
</dbReference>
<evidence type="ECO:0000313" key="7">
    <source>
        <dbReference type="Proteomes" id="UP001291912"/>
    </source>
</evidence>
<organism evidence="6 7">
    <name type="scientific">Microbacterium aquimaris</name>
    <dbReference type="NCBI Taxonomy" id="459816"/>
    <lineage>
        <taxon>Bacteria</taxon>
        <taxon>Bacillati</taxon>
        <taxon>Actinomycetota</taxon>
        <taxon>Actinomycetes</taxon>
        <taxon>Micrococcales</taxon>
        <taxon>Microbacteriaceae</taxon>
        <taxon>Microbacterium</taxon>
    </lineage>
</organism>
<dbReference type="InterPro" id="IPR029016">
    <property type="entry name" value="GAF-like_dom_sf"/>
</dbReference>
<feature type="domain" description="IclR-ED" evidence="5">
    <location>
        <begin position="73"/>
        <end position="255"/>
    </location>
</feature>
<evidence type="ECO:0000259" key="5">
    <source>
        <dbReference type="PROSITE" id="PS51078"/>
    </source>
</evidence>
<evidence type="ECO:0000256" key="2">
    <source>
        <dbReference type="ARBA" id="ARBA00023125"/>
    </source>
</evidence>
<proteinExistence type="predicted"/>
<gene>
    <name evidence="6" type="ORF">R2Q92_05145</name>
</gene>
<protein>
    <submittedName>
        <fullName evidence="6">IclR family transcriptional regulator</fullName>
    </submittedName>
</protein>
<evidence type="ECO:0000259" key="4">
    <source>
        <dbReference type="PROSITE" id="PS51077"/>
    </source>
</evidence>
<dbReference type="SMART" id="SM00346">
    <property type="entry name" value="HTH_ICLR"/>
    <property type="match status" value="1"/>
</dbReference>
<feature type="domain" description="HTH iclR-type" evidence="4">
    <location>
        <begin position="10"/>
        <end position="72"/>
    </location>
</feature>
<reference evidence="6 7" key="1">
    <citation type="submission" date="2023-10" db="EMBL/GenBank/DDBJ databases">
        <title>Microbacterium xanthum sp. nov., isolated from seaweed.</title>
        <authorList>
            <person name="Lee S.D."/>
        </authorList>
    </citation>
    <scope>NUCLEOTIDE SEQUENCE [LARGE SCALE GENOMIC DNA]</scope>
    <source>
        <strain evidence="6 7">KCTC 19124</strain>
    </source>
</reference>
<evidence type="ECO:0000256" key="3">
    <source>
        <dbReference type="ARBA" id="ARBA00023163"/>
    </source>
</evidence>
<keyword evidence="1" id="KW-0805">Transcription regulation</keyword>
<dbReference type="Gene3D" id="3.30.450.40">
    <property type="match status" value="1"/>
</dbReference>
<dbReference type="EMBL" id="JAWJYN010000001">
    <property type="protein sequence ID" value="MDZ8161214.1"/>
    <property type="molecule type" value="Genomic_DNA"/>
</dbReference>
<name>A0ABU5N575_9MICO</name>
<evidence type="ECO:0000313" key="6">
    <source>
        <dbReference type="EMBL" id="MDZ8161214.1"/>
    </source>
</evidence>
<dbReference type="RefSeq" id="WP_194423857.1">
    <property type="nucleotide sequence ID" value="NZ_BAAAPT010000001.1"/>
</dbReference>
<dbReference type="InterPro" id="IPR005471">
    <property type="entry name" value="Tscrpt_reg_IclR_N"/>
</dbReference>
<dbReference type="Proteomes" id="UP001291912">
    <property type="component" value="Unassembled WGS sequence"/>
</dbReference>